<dbReference type="AlphaFoldDB" id="A0A1Y5IAK0"/>
<keyword evidence="2" id="KW-0472">Membrane</keyword>
<keyword evidence="2" id="KW-0812">Transmembrane</keyword>
<evidence type="ECO:0000313" key="3">
    <source>
        <dbReference type="EMBL" id="OUS44015.1"/>
    </source>
</evidence>
<gene>
    <name evidence="3" type="ORF">BE221DRAFT_194149</name>
</gene>
<feature type="coiled-coil region" evidence="1">
    <location>
        <begin position="744"/>
        <end position="778"/>
    </location>
</feature>
<accession>A0A1Y5IAK0</accession>
<reference evidence="3" key="1">
    <citation type="submission" date="2017-04" db="EMBL/GenBank/DDBJ databases">
        <title>Population genomics of picophytoplankton unveils novel chromosome hypervariability.</title>
        <authorList>
            <consortium name="DOE Joint Genome Institute"/>
            <person name="Blanc-Mathieu R."/>
            <person name="Krasovec M."/>
            <person name="Hebrard M."/>
            <person name="Yau S."/>
            <person name="Desgranges E."/>
            <person name="Martin J."/>
            <person name="Schackwitz W."/>
            <person name="Kuo A."/>
            <person name="Salin G."/>
            <person name="Donnadieu C."/>
            <person name="Desdevises Y."/>
            <person name="Sanchez-Ferandin S."/>
            <person name="Moreau H."/>
            <person name="Rivals E."/>
            <person name="Grigoriev I.V."/>
            <person name="Grimsley N."/>
            <person name="Eyre-Walker A."/>
            <person name="Piganeau G."/>
        </authorList>
    </citation>
    <scope>NUCLEOTIDE SEQUENCE [LARGE SCALE GENOMIC DNA]</scope>
    <source>
        <strain evidence="3">RCC 1115</strain>
    </source>
</reference>
<organism evidence="3">
    <name type="scientific">Ostreococcus tauri</name>
    <name type="common">Marine green alga</name>
    <dbReference type="NCBI Taxonomy" id="70448"/>
    <lineage>
        <taxon>Eukaryota</taxon>
        <taxon>Viridiplantae</taxon>
        <taxon>Chlorophyta</taxon>
        <taxon>Mamiellophyceae</taxon>
        <taxon>Mamiellales</taxon>
        <taxon>Bathycoccaceae</taxon>
        <taxon>Ostreococcus</taxon>
    </lineage>
</organism>
<name>A0A1Y5IAK0_OSTTA</name>
<proteinExistence type="predicted"/>
<evidence type="ECO:0000256" key="1">
    <source>
        <dbReference type="SAM" id="Coils"/>
    </source>
</evidence>
<feature type="transmembrane region" description="Helical" evidence="2">
    <location>
        <begin position="854"/>
        <end position="877"/>
    </location>
</feature>
<sequence length="1038" mass="118198">MMSRSQSGRAGAASAPRIAMRAREGETNVVVVRTELLAECSRRRYLALSEGLKSRFAGVDVGTRVRFRKLWRRLLVHVQMAMAMSKALTRLELLRSVDEGGHGLDLGGVALIAMYEAYARQIDEKLNRTMQESLQRAMETKVAKDEVIARSMLELGGAAEGTAEGFNSIAVMRALRKHNALKPKRRQFTAAEGEIGVDHTRLLFLISIYTSTSNVNVFPNVQENNELWVRKTQLLVILYECIRSGALNYDYAPMAETMGAKRVWLNVTQEGVDDLDDMVQAGLLCSLRMSSKKYNTTTAYRLTKEGYLHLKANLRRKDRQAIEEVVYAEKANPSPSNLYLVQWDEKGKVFNLVTSSGRSKESQVTEIEEVSYVSSPFIPRTMRHWGRECVSNQSKTATLAKATGTIRDELDELLSLDRLRLLVGEWIPMGANQVLSLNEKLGSTERISGGYFTSEMDQDPSNPCLQGKVDGLTRVNVLDFDETAYVNFEAEVSYEEEPGIVQIENFGVHVSEEGFLVYGLTVDGLMKSVDGDNLSLDNLARLLRDVGSDSSEVINNLLTEHQQALLNLTYMGSTMDREKFNVFFTSRINKKGQEEMSMAHELLDMEDQENEIRQIVGEVECGFQLSRDDEIVIIGSTGMILCSKECEKFEPLVLQYMSMKSRELFIHALYRRTFVIIDSLREIEQLIRDHDADPNNIFTIRSLISDVTADIILMREIQSYLLESLTDPVSINLEGKAMTRLAKVLQLDDTNQRLERRIRDMRKNLDGASGELRSLKSAADVITGNKEFKVNENVSNNTKNLEEVFRANERASTSLEIMQVVLAGSLAFAILDRFHGLYMGVAGDIDWAIKAFDWYLQTPMVMFIINMTWWFILGTLFKRMIKYAGVKSAGILSIRYTTNCRFNVRAMQAFLQIAKPEMEDSESDVGMNLKKFTWDETDEIRWRGRPPKIEIIVDLKNSFLLSVFIQIASRRNKCTHADAKRQLFARLREFGLISGHVEGLETKKEAEYVYRAPRFTRGQKWQMWWRQLIEETRFFLTC</sequence>
<protein>
    <submittedName>
        <fullName evidence="3">Uncharacterized protein</fullName>
    </submittedName>
</protein>
<dbReference type="eggNOG" id="ENOG502REVD">
    <property type="taxonomic scope" value="Eukaryota"/>
</dbReference>
<keyword evidence="1" id="KW-0175">Coiled coil</keyword>
<dbReference type="EMBL" id="KZ155826">
    <property type="protein sequence ID" value="OUS44015.1"/>
    <property type="molecule type" value="Genomic_DNA"/>
</dbReference>
<evidence type="ECO:0000256" key="2">
    <source>
        <dbReference type="SAM" id="Phobius"/>
    </source>
</evidence>
<keyword evidence="2" id="KW-1133">Transmembrane helix</keyword>
<dbReference type="Proteomes" id="UP000195557">
    <property type="component" value="Unassembled WGS sequence"/>
</dbReference>